<evidence type="ECO:0000256" key="6">
    <source>
        <dbReference type="SAM" id="Coils"/>
    </source>
</evidence>
<evidence type="ECO:0000256" key="1">
    <source>
        <dbReference type="ARBA" id="ARBA00004370"/>
    </source>
</evidence>
<evidence type="ECO:0000313" key="11">
    <source>
        <dbReference type="Proteomes" id="UP001620626"/>
    </source>
</evidence>
<keyword evidence="5 8" id="KW-0472">Membrane</keyword>
<evidence type="ECO:0000256" key="3">
    <source>
        <dbReference type="ARBA" id="ARBA00022989"/>
    </source>
</evidence>
<organism evidence="10 11">
    <name type="scientific">Heterodera trifolii</name>
    <dbReference type="NCBI Taxonomy" id="157864"/>
    <lineage>
        <taxon>Eukaryota</taxon>
        <taxon>Metazoa</taxon>
        <taxon>Ecdysozoa</taxon>
        <taxon>Nematoda</taxon>
        <taxon>Chromadorea</taxon>
        <taxon>Rhabditida</taxon>
        <taxon>Tylenchina</taxon>
        <taxon>Tylenchomorpha</taxon>
        <taxon>Tylenchoidea</taxon>
        <taxon>Heteroderidae</taxon>
        <taxon>Heteroderinae</taxon>
        <taxon>Heterodera</taxon>
    </lineage>
</organism>
<dbReference type="GO" id="GO:0016020">
    <property type="term" value="C:membrane"/>
    <property type="evidence" value="ECO:0007669"/>
    <property type="project" value="UniProtKB-SubCell"/>
</dbReference>
<keyword evidence="4 6" id="KW-0175">Coiled coil</keyword>
<dbReference type="Gene3D" id="2.60.120.260">
    <property type="entry name" value="Galactose-binding domain-like"/>
    <property type="match status" value="1"/>
</dbReference>
<proteinExistence type="predicted"/>
<dbReference type="EMBL" id="JBICBT010001253">
    <property type="protein sequence ID" value="KAL3076456.1"/>
    <property type="molecule type" value="Genomic_DNA"/>
</dbReference>
<evidence type="ECO:0000256" key="5">
    <source>
        <dbReference type="ARBA" id="ARBA00023136"/>
    </source>
</evidence>
<reference evidence="10 11" key="1">
    <citation type="submission" date="2024-10" db="EMBL/GenBank/DDBJ databases">
        <authorList>
            <person name="Kim D."/>
        </authorList>
    </citation>
    <scope>NUCLEOTIDE SEQUENCE [LARGE SCALE GENOMIC DNA]</scope>
    <source>
        <strain evidence="10">BH-2024</strain>
    </source>
</reference>
<feature type="transmembrane region" description="Helical" evidence="8">
    <location>
        <begin position="114"/>
        <end position="139"/>
    </location>
</feature>
<evidence type="ECO:0000256" key="7">
    <source>
        <dbReference type="SAM" id="MobiDB-lite"/>
    </source>
</evidence>
<feature type="transmembrane region" description="Helical" evidence="8">
    <location>
        <begin position="151"/>
        <end position="172"/>
    </location>
</feature>
<dbReference type="InterPro" id="IPR045119">
    <property type="entry name" value="SUN1-5"/>
</dbReference>
<feature type="region of interest" description="Disordered" evidence="7">
    <location>
        <begin position="807"/>
        <end position="833"/>
    </location>
</feature>
<dbReference type="PROSITE" id="PS51469">
    <property type="entry name" value="SUN"/>
    <property type="match status" value="1"/>
</dbReference>
<sequence length="1179" mass="134770">MHQKRMSFSPGPSDSRTPTPMLRAGSSASTSSRLSKEEIDEILDSPYETRYTYSDSTAYKPHIGSHDYVHPRLCRRFPATTQIPPTASPPFLTYPTGTWQNYWRRPDQWTWTQLFFYAVQFFAIFAYTVVQFALVQVYYAFRYLTTRAAWYAIKYTILWPILAPYYAAVSYYNKARFVWRTTHNVWTVISWTFAWLTGQRRYAAQAASTAGDAAPPRYYSSAVDGTPPSSTSAGGVRGVGLRTRAMSRLREQQEMAGEDAAAFAATHSKNDAQQQHIGKWLFYALLVLLLLFSGYTLYGDRCFRLAGNKTQQHQSVEEVVPQIHGKPDQEQLLKLKPSDELHQTHLAQPGTPKKDILMDQPELHLTPSLVMDQPALHLTPSLHPSPPPPRGEVPIADEISPQPQFIYNTTTSYSFYEHLTRAGQSVWELTVDTFIGTYELLKRIFFVIVSMPIKFAKMVAHFVKAVASSVWLSLKWLAQQIVGLPFTFVTPLKEAVQFRMQNFANSVTEFGQTVYRKVAEWFTMLPNAIYEHLLSIWQAVRWMVFQFSHTLFIVFDGIGYAGQKVLDGCIYAYNAFVSSMHWLFSKITNTVFFVWESVVNLCRSVVDQTGRTISFVRDSAVNVTRFTVEKIGNAIFFVWHNAAHLIRSGIEKIGNAIFFVLDNVVHLFQSGFAKIGKAFIFVRDNVTNLFWKTVEKVWNATLFVRNAVVVVVWGTIEKIFTVFNVLIRSIAHFFTSAYNAFAEFVLGVWHSVRFSPPATKVEEMLNKAQEIKDEGLPSDDHPLIQHFNRILTATLAEERTALEKRLRELAQQQQKSSQSPALPTPTIDGNALKDNLRKELDLKLRVEKEEINKTVNHFEEQIMTKLRTLIEQMHSQKDVLEHEIDEVRKTQLELKKDVEDTGKPLLKKEKITQQLKEDGRTETIKESTVLMAQKQQQPAQIGHQFDEGALLEKVRRMIREELRRFDADRTGIVDYALESSGGSVLSTRCTVQYNERSRVQKLFGFPLWYTGYSPRTVIQRKGYGASTGECWAFYGGHGYLTIGLSQRINVTAVSYEHLPVEMSPDKQIRSAPRNFLVWSYQDVDELDTRLLLGNFTYDAEGGEPLQMFPVQQWDPHGTQIVELETLTNWGSQVTCLYRFRVHGDKMREIPEVASADDLAAFDSAKRWPDSSKRKEIGGG</sequence>
<keyword evidence="11" id="KW-1185">Reference proteome</keyword>
<dbReference type="FunFam" id="2.60.120.260:FF:000009">
    <property type="entry name" value="SUN domain-containing protein 1 isoform X1"/>
    <property type="match status" value="1"/>
</dbReference>
<protein>
    <recommendedName>
        <fullName evidence="9">SUN domain-containing protein</fullName>
    </recommendedName>
</protein>
<dbReference type="PANTHER" id="PTHR12911">
    <property type="entry name" value="SAD1/UNC-84-LIKE PROTEIN-RELATED"/>
    <property type="match status" value="1"/>
</dbReference>
<evidence type="ECO:0000256" key="2">
    <source>
        <dbReference type="ARBA" id="ARBA00022692"/>
    </source>
</evidence>
<evidence type="ECO:0000256" key="8">
    <source>
        <dbReference type="SAM" id="Phobius"/>
    </source>
</evidence>
<feature type="domain" description="SUN" evidence="9">
    <location>
        <begin position="981"/>
        <end position="1146"/>
    </location>
</feature>
<evidence type="ECO:0000259" key="9">
    <source>
        <dbReference type="PROSITE" id="PS51469"/>
    </source>
</evidence>
<dbReference type="PANTHER" id="PTHR12911:SF8">
    <property type="entry name" value="KLAROID PROTEIN-RELATED"/>
    <property type="match status" value="1"/>
</dbReference>
<comment type="caution">
    <text evidence="10">The sequence shown here is derived from an EMBL/GenBank/DDBJ whole genome shotgun (WGS) entry which is preliminary data.</text>
</comment>
<evidence type="ECO:0000313" key="10">
    <source>
        <dbReference type="EMBL" id="KAL3076456.1"/>
    </source>
</evidence>
<name>A0ABD2IBE8_9BILA</name>
<dbReference type="Pfam" id="PF07738">
    <property type="entry name" value="Sad1_UNC"/>
    <property type="match status" value="1"/>
</dbReference>
<gene>
    <name evidence="10" type="ORF">niasHT_039945</name>
</gene>
<accession>A0ABD2IBE8</accession>
<dbReference type="AlphaFoldDB" id="A0ABD2IBE8"/>
<feature type="compositionally biased region" description="Low complexity" evidence="7">
    <location>
        <begin position="22"/>
        <end position="33"/>
    </location>
</feature>
<dbReference type="Proteomes" id="UP001620626">
    <property type="component" value="Unassembled WGS sequence"/>
</dbReference>
<feature type="transmembrane region" description="Helical" evidence="8">
    <location>
        <begin position="280"/>
        <end position="298"/>
    </location>
</feature>
<dbReference type="InterPro" id="IPR012919">
    <property type="entry name" value="SUN_dom"/>
</dbReference>
<feature type="region of interest" description="Disordered" evidence="7">
    <location>
        <begin position="1"/>
        <end position="36"/>
    </location>
</feature>
<comment type="subcellular location">
    <subcellularLocation>
        <location evidence="1">Membrane</location>
    </subcellularLocation>
</comment>
<dbReference type="GO" id="GO:0005635">
    <property type="term" value="C:nuclear envelope"/>
    <property type="evidence" value="ECO:0007669"/>
    <property type="project" value="UniProtKB-ARBA"/>
</dbReference>
<evidence type="ECO:0000256" key="4">
    <source>
        <dbReference type="ARBA" id="ARBA00023054"/>
    </source>
</evidence>
<keyword evidence="3 8" id="KW-1133">Transmembrane helix</keyword>
<feature type="coiled-coil region" evidence="6">
    <location>
        <begin position="863"/>
        <end position="897"/>
    </location>
</feature>
<keyword evidence="2 8" id="KW-0812">Transmembrane</keyword>